<dbReference type="EMBL" id="CP012622">
    <property type="protein sequence ID" value="ALD66389.1"/>
    <property type="molecule type" value="Genomic_DNA"/>
</dbReference>
<accession>A0A0M5KLL4</accession>
<feature type="transmembrane region" description="Helical" evidence="1">
    <location>
        <begin position="119"/>
        <end position="140"/>
    </location>
</feature>
<organism evidence="2 3">
    <name type="scientific">Spiroplasma cantharicola</name>
    <dbReference type="NCBI Taxonomy" id="362837"/>
    <lineage>
        <taxon>Bacteria</taxon>
        <taxon>Bacillati</taxon>
        <taxon>Mycoplasmatota</taxon>
        <taxon>Mollicutes</taxon>
        <taxon>Entomoplasmatales</taxon>
        <taxon>Spiroplasmataceae</taxon>
        <taxon>Spiroplasma</taxon>
    </lineage>
</organism>
<dbReference type="KEGG" id="scj:SCANT_v1c04830"/>
<feature type="transmembrane region" description="Helical" evidence="1">
    <location>
        <begin position="12"/>
        <end position="36"/>
    </location>
</feature>
<evidence type="ECO:0000256" key="1">
    <source>
        <dbReference type="SAM" id="Phobius"/>
    </source>
</evidence>
<keyword evidence="1" id="KW-1133">Transmembrane helix</keyword>
<keyword evidence="1" id="KW-0472">Membrane</keyword>
<evidence type="ECO:0000313" key="2">
    <source>
        <dbReference type="EMBL" id="ALD66389.1"/>
    </source>
</evidence>
<dbReference type="STRING" id="362837.SCANT_v1c04830"/>
<dbReference type="Proteomes" id="UP000063919">
    <property type="component" value="Chromosome"/>
</dbReference>
<protein>
    <recommendedName>
        <fullName evidence="4">Transmembrane protein</fullName>
    </recommendedName>
</protein>
<sequence length="193" mass="22675">MKNKVNPRSFTLIKFLLTLGLIFNYSISLISFINVFKGNGQSLIIESKTYIAVQILLLISSISSLLIFFFVRKNVHKKLNYKYIKREKIQILLCLIFISIIFVLSIIDILTFLFIFKNIYVMVIIFLIIQLILGVIISILESFSRLSEQVIANKLWFEEEEEEIKLKENNKKVKVIEKKDGDFNPFMQEEEHD</sequence>
<evidence type="ECO:0008006" key="4">
    <source>
        <dbReference type="Google" id="ProtNLM"/>
    </source>
</evidence>
<keyword evidence="3" id="KW-1185">Reference proteome</keyword>
<reference evidence="2 3" key="1">
    <citation type="journal article" date="2015" name="Genome Announc.">
        <title>Complete Genome Sequence of Spiroplasma cantharicola CC-1T (DSM 21588), a Bacterium Isolated from Soldier Beetle (Cantharis carolinus).</title>
        <authorList>
            <person name="Lo W.S."/>
            <person name="Liu P.Y."/>
            <person name="Kuo C.H."/>
        </authorList>
    </citation>
    <scope>NUCLEOTIDE SEQUENCE [LARGE SCALE GENOMIC DNA]</scope>
    <source>
        <strain evidence="2 3">CC-1</strain>
    </source>
</reference>
<feature type="transmembrane region" description="Helical" evidence="1">
    <location>
        <begin position="51"/>
        <end position="71"/>
    </location>
</feature>
<evidence type="ECO:0000313" key="3">
    <source>
        <dbReference type="Proteomes" id="UP000063919"/>
    </source>
</evidence>
<dbReference type="OrthoDB" id="389802at2"/>
<dbReference type="RefSeq" id="WP_053946150.1">
    <property type="nucleotide sequence ID" value="NZ_CP012622.1"/>
</dbReference>
<dbReference type="PATRIC" id="fig|362837.3.peg.494"/>
<feature type="transmembrane region" description="Helical" evidence="1">
    <location>
        <begin position="91"/>
        <end position="113"/>
    </location>
</feature>
<gene>
    <name evidence="2" type="ORF">SCANT_v1c04830</name>
</gene>
<proteinExistence type="predicted"/>
<keyword evidence="1" id="KW-0812">Transmembrane</keyword>
<name>A0A0M5KLL4_9MOLU</name>
<dbReference type="AlphaFoldDB" id="A0A0M5KLL4"/>